<dbReference type="Proteomes" id="UP000292345">
    <property type="component" value="Unassembled WGS sequence"/>
</dbReference>
<dbReference type="InterPro" id="IPR052707">
    <property type="entry name" value="OsmC_Ohr_Peroxiredoxin"/>
</dbReference>
<dbReference type="InterPro" id="IPR003718">
    <property type="entry name" value="OsmC/Ohr_fam"/>
</dbReference>
<reference evidence="1 2" key="1">
    <citation type="submission" date="2018-01" db="EMBL/GenBank/DDBJ databases">
        <title>Co-occurrence of chitin degradation, pigmentation and bioactivity in marine Pseudoalteromonas.</title>
        <authorList>
            <person name="Paulsen S."/>
            <person name="Gram L."/>
            <person name="Machado H."/>
        </authorList>
    </citation>
    <scope>NUCLEOTIDE SEQUENCE [LARGE SCALE GENOMIC DNA]</scope>
    <source>
        <strain evidence="1 2">S1946</strain>
    </source>
</reference>
<sequence>MSRYFATIRWQLDQHDNFTEQKYSRAHQWQFGDGAEIPASASPNIVPQPYSVPEYADPEEAFVASLSSCHMLFFLHLAAKAGIVVKSYVDEAVGVLSEDTSGRKAMTQVCLRPKVTLAGQHANEQIDLDPLHHEAHALCFIANSVKTEVLIQPLLS</sequence>
<dbReference type="Pfam" id="PF02566">
    <property type="entry name" value="OsmC"/>
    <property type="match status" value="1"/>
</dbReference>
<dbReference type="InterPro" id="IPR036102">
    <property type="entry name" value="OsmC/Ohrsf"/>
</dbReference>
<gene>
    <name evidence="1" type="ORF">C3B51_14690</name>
</gene>
<dbReference type="SUPFAM" id="SSF82784">
    <property type="entry name" value="OsmC-like"/>
    <property type="match status" value="1"/>
</dbReference>
<dbReference type="Gene3D" id="3.30.300.20">
    <property type="match status" value="1"/>
</dbReference>
<accession>A0A4Q7E5V0</accession>
<dbReference type="AlphaFoldDB" id="A0A4Q7E5V0"/>
<comment type="caution">
    <text evidence="1">The sequence shown here is derived from an EMBL/GenBank/DDBJ whole genome shotgun (WGS) entry which is preliminary data.</text>
</comment>
<evidence type="ECO:0000313" key="1">
    <source>
        <dbReference type="EMBL" id="RZM78422.1"/>
    </source>
</evidence>
<proteinExistence type="predicted"/>
<evidence type="ECO:0000313" key="2">
    <source>
        <dbReference type="Proteomes" id="UP000292345"/>
    </source>
</evidence>
<dbReference type="InterPro" id="IPR015946">
    <property type="entry name" value="KH_dom-like_a/b"/>
</dbReference>
<dbReference type="EMBL" id="PPUZ01000039">
    <property type="protein sequence ID" value="RZM78422.1"/>
    <property type="molecule type" value="Genomic_DNA"/>
</dbReference>
<dbReference type="PANTHER" id="PTHR42830">
    <property type="entry name" value="OSMOTICALLY INDUCIBLE FAMILY PROTEIN"/>
    <property type="match status" value="1"/>
</dbReference>
<name>A0A4Q7E5V0_9GAMM</name>
<protein>
    <submittedName>
        <fullName evidence="1">Peroxiredoxin</fullName>
    </submittedName>
</protein>
<organism evidence="1 2">
    <name type="scientific">Pseudoalteromonas rubra</name>
    <dbReference type="NCBI Taxonomy" id="43658"/>
    <lineage>
        <taxon>Bacteria</taxon>
        <taxon>Pseudomonadati</taxon>
        <taxon>Pseudomonadota</taxon>
        <taxon>Gammaproteobacteria</taxon>
        <taxon>Alteromonadales</taxon>
        <taxon>Pseudoalteromonadaceae</taxon>
        <taxon>Pseudoalteromonas</taxon>
    </lineage>
</organism>
<dbReference type="PANTHER" id="PTHR42830:SF2">
    <property type="entry name" value="OSMC_OHR FAMILY PROTEIN"/>
    <property type="match status" value="1"/>
</dbReference>
<dbReference type="RefSeq" id="WP_130245517.1">
    <property type="nucleotide sequence ID" value="NZ_PPUZ01000039.1"/>
</dbReference>